<accession>A0A1G7ZLW8</accession>
<reference evidence="3" key="1">
    <citation type="submission" date="2016-10" db="EMBL/GenBank/DDBJ databases">
        <authorList>
            <person name="Varghese N."/>
            <person name="Submissions S."/>
        </authorList>
    </citation>
    <scope>NUCLEOTIDE SEQUENCE [LARGE SCALE GENOMIC DNA]</scope>
    <source>
        <strain evidence="3">DSM 16477</strain>
    </source>
</reference>
<dbReference type="RefSeq" id="WP_093744226.1">
    <property type="nucleotide sequence ID" value="NZ_FNBP01000023.1"/>
</dbReference>
<gene>
    <name evidence="2" type="ORF">SAMN04489759_12312</name>
</gene>
<dbReference type="STRING" id="218672.SAMN04489759_12312"/>
<dbReference type="AlphaFoldDB" id="A0A1G7ZLW8"/>
<keyword evidence="1" id="KW-0472">Membrane</keyword>
<evidence type="ECO:0000256" key="1">
    <source>
        <dbReference type="SAM" id="Phobius"/>
    </source>
</evidence>
<keyword evidence="3" id="KW-1185">Reference proteome</keyword>
<keyword evidence="1" id="KW-0812">Transmembrane</keyword>
<sequence>MSDQPDLPALSDDELRETLDRLASLALNLSDQVEDQTKAINRATTAANEARRAAVTVQSQNDPAGFGDRIGQAVEARLLDTLQRLDRTVNHLDLRTNKTAAVLDQASEDRGNLLRNIRDREERLERWKSYWPWFGLGALVLALAMTVALPRFLASTPSTCAVLGATWTATTEGVNACVFYQR</sequence>
<keyword evidence="1" id="KW-1133">Transmembrane helix</keyword>
<dbReference type="Proteomes" id="UP000199399">
    <property type="component" value="Unassembled WGS sequence"/>
</dbReference>
<feature type="transmembrane region" description="Helical" evidence="1">
    <location>
        <begin position="130"/>
        <end position="149"/>
    </location>
</feature>
<organism evidence="2 3">
    <name type="scientific">Sulfitobacter delicatus</name>
    <dbReference type="NCBI Taxonomy" id="218672"/>
    <lineage>
        <taxon>Bacteria</taxon>
        <taxon>Pseudomonadati</taxon>
        <taxon>Pseudomonadota</taxon>
        <taxon>Alphaproteobacteria</taxon>
        <taxon>Rhodobacterales</taxon>
        <taxon>Roseobacteraceae</taxon>
        <taxon>Sulfitobacter</taxon>
    </lineage>
</organism>
<name>A0A1G7ZLW8_9RHOB</name>
<protein>
    <submittedName>
        <fullName evidence="2">Uncharacterized protein</fullName>
    </submittedName>
</protein>
<dbReference type="EMBL" id="FNBP01000023">
    <property type="protein sequence ID" value="SDH09693.1"/>
    <property type="molecule type" value="Genomic_DNA"/>
</dbReference>
<evidence type="ECO:0000313" key="2">
    <source>
        <dbReference type="EMBL" id="SDH09693.1"/>
    </source>
</evidence>
<evidence type="ECO:0000313" key="3">
    <source>
        <dbReference type="Proteomes" id="UP000199399"/>
    </source>
</evidence>
<dbReference type="OrthoDB" id="7876532at2"/>
<proteinExistence type="predicted"/>